<dbReference type="GO" id="GO:0102389">
    <property type="term" value="F:polyprenol reductase activity"/>
    <property type="evidence" value="ECO:0007669"/>
    <property type="project" value="UniProtKB-UniRule"/>
</dbReference>
<feature type="transmembrane region" description="Helical" evidence="9">
    <location>
        <begin position="67"/>
        <end position="88"/>
    </location>
</feature>
<comment type="function">
    <text evidence="9">Plays a key role in early steps of protein N-linked glycosylation by being involved in the conversion of polyprenol into dolichol. Acts as a polyprenal reductase that mediates the reduction of polyprenal into dolichal in a NADP-dependent mechanism. Dolichols are required for the synthesis of dolichol-linked monosaccharides and the oligosaccharide precursor used for N-glycosylation.</text>
</comment>
<dbReference type="InterPro" id="IPR001104">
    <property type="entry name" value="3-oxo-5_a-steroid_4-DH_C"/>
</dbReference>
<keyword evidence="12" id="KW-1185">Reference proteome</keyword>
<dbReference type="Proteomes" id="UP001162162">
    <property type="component" value="Unassembled WGS sequence"/>
</dbReference>
<dbReference type="Pfam" id="PF02544">
    <property type="entry name" value="Steroid_dh"/>
    <property type="match status" value="1"/>
</dbReference>
<dbReference type="EMBL" id="JAPWTK010001221">
    <property type="protein sequence ID" value="KAJ8933464.1"/>
    <property type="molecule type" value="Genomic_DNA"/>
</dbReference>
<feature type="transmembrane region" description="Helical" evidence="9">
    <location>
        <begin position="149"/>
        <end position="167"/>
    </location>
</feature>
<evidence type="ECO:0000256" key="4">
    <source>
        <dbReference type="ARBA" id="ARBA00022989"/>
    </source>
</evidence>
<evidence type="ECO:0000313" key="12">
    <source>
        <dbReference type="Proteomes" id="UP001162162"/>
    </source>
</evidence>
<dbReference type="GO" id="GO:0160198">
    <property type="term" value="F:polyprenal reductase activity"/>
    <property type="evidence" value="ECO:0007669"/>
    <property type="project" value="UniProtKB-EC"/>
</dbReference>
<dbReference type="PANTHER" id="PTHR14624:SF0">
    <property type="entry name" value="POLYPRENOL REDUCTASE"/>
    <property type="match status" value="1"/>
</dbReference>
<evidence type="ECO:0000256" key="1">
    <source>
        <dbReference type="ARBA" id="ARBA00004127"/>
    </source>
</evidence>
<feature type="domain" description="3-oxo-5-alpha-steroid 4-dehydrogenase C-terminal" evidence="10">
    <location>
        <begin position="193"/>
        <end position="305"/>
    </location>
</feature>
<keyword evidence="4 9" id="KW-1133">Transmembrane helix</keyword>
<comment type="similarity">
    <text evidence="6 9">Belongs to the steroid 5-alpha reductase family. Polyprenal reductase subfamily.</text>
</comment>
<evidence type="ECO:0000259" key="10">
    <source>
        <dbReference type="Pfam" id="PF02544"/>
    </source>
</evidence>
<comment type="caution">
    <text evidence="11">The sequence shown here is derived from an EMBL/GenBank/DDBJ whole genome shotgun (WGS) entry which is preliminary data.</text>
</comment>
<gene>
    <name evidence="11" type="ORF">NQ318_011287</name>
</gene>
<dbReference type="GO" id="GO:0006488">
    <property type="term" value="P:dolichol-linked oligosaccharide biosynthetic process"/>
    <property type="evidence" value="ECO:0007669"/>
    <property type="project" value="UniProtKB-UniRule"/>
</dbReference>
<feature type="transmembrane region" description="Helical" evidence="9">
    <location>
        <begin position="187"/>
        <end position="203"/>
    </location>
</feature>
<proteinExistence type="inferred from homology"/>
<keyword evidence="9" id="KW-0256">Endoplasmic reticulum</keyword>
<keyword evidence="9" id="KW-0521">NADP</keyword>
<evidence type="ECO:0000256" key="7">
    <source>
        <dbReference type="ARBA" id="ARBA00047186"/>
    </source>
</evidence>
<dbReference type="InterPro" id="IPR039698">
    <property type="entry name" value="Dfg10/SRD5A3"/>
</dbReference>
<evidence type="ECO:0000256" key="8">
    <source>
        <dbReference type="ARBA" id="ARBA00049427"/>
    </source>
</evidence>
<dbReference type="PROSITE" id="PS50244">
    <property type="entry name" value="S5A_REDUCTASE"/>
    <property type="match status" value="1"/>
</dbReference>
<evidence type="ECO:0000256" key="3">
    <source>
        <dbReference type="ARBA" id="ARBA00022692"/>
    </source>
</evidence>
<evidence type="ECO:0000313" key="11">
    <source>
        <dbReference type="EMBL" id="KAJ8933464.1"/>
    </source>
</evidence>
<dbReference type="GO" id="GO:0003865">
    <property type="term" value="F:3-oxo-5-alpha-steroid 4-dehydrogenase activity"/>
    <property type="evidence" value="ECO:0007669"/>
    <property type="project" value="TreeGrafter"/>
</dbReference>
<sequence>MNYILLGFSFLTTNIILIGSLLNAFENMLPIFLIKMLRYGKFTCKAQLPKMYSTFILEVPKSWFKHFYILAVLTYSYIVYLTISTYIFKKEIPVWFNTLLTLLCGEGRTAATSATKVFIATILMTLQVYRRFYDTQFISVFAKDVKINVALYLMGLYHYAACPLAILCEAPKFAAYSTAPDTIALDSTTYLDIFVIVLFIWAWRHQYITSKILGDLRKNKKGDIVTNDYKLPKGDWFNYLSCPHQTAEVLMYAAVTVLLHKNITWLFVFAWVLTNQVETMLLSHWWYQEAFDQFPKSRKALIPYVKHILYLL</sequence>
<dbReference type="PANTHER" id="PTHR14624">
    <property type="entry name" value="DFG10 PROTEIN"/>
    <property type="match status" value="1"/>
</dbReference>
<comment type="pathway">
    <text evidence="9">Protein modification; protein glycosylation.</text>
</comment>
<feature type="transmembrane region" description="Helical" evidence="9">
    <location>
        <begin position="108"/>
        <end position="129"/>
    </location>
</feature>
<comment type="subcellular location">
    <subcellularLocation>
        <location evidence="1">Endomembrane system</location>
        <topology evidence="1">Multi-pass membrane protein</topology>
    </subcellularLocation>
    <subcellularLocation>
        <location evidence="9">Endoplasmic reticulum membrane</location>
    </subcellularLocation>
</comment>
<organism evidence="11 12">
    <name type="scientific">Aromia moschata</name>
    <dbReference type="NCBI Taxonomy" id="1265417"/>
    <lineage>
        <taxon>Eukaryota</taxon>
        <taxon>Metazoa</taxon>
        <taxon>Ecdysozoa</taxon>
        <taxon>Arthropoda</taxon>
        <taxon>Hexapoda</taxon>
        <taxon>Insecta</taxon>
        <taxon>Pterygota</taxon>
        <taxon>Neoptera</taxon>
        <taxon>Endopterygota</taxon>
        <taxon>Coleoptera</taxon>
        <taxon>Polyphaga</taxon>
        <taxon>Cucujiformia</taxon>
        <taxon>Chrysomeloidea</taxon>
        <taxon>Cerambycidae</taxon>
        <taxon>Cerambycinae</taxon>
        <taxon>Callichromatini</taxon>
        <taxon>Aromia</taxon>
    </lineage>
</organism>
<protein>
    <recommendedName>
        <fullName evidence="7 9">Polyprenal reductase</fullName>
        <ecNumber evidence="2 9">1.3.1.94</ecNumber>
    </recommendedName>
</protein>
<keyword evidence="9" id="KW-0560">Oxidoreductase</keyword>
<evidence type="ECO:0000256" key="9">
    <source>
        <dbReference type="RuleBase" id="RU367081"/>
    </source>
</evidence>
<comment type="catalytic activity">
    <reaction evidence="8 9">
        <text>a di-trans,poly-cis-dolichal + NADP(+) = a di-trans,poly-cis-polyprenal + NADPH + H(+)</text>
        <dbReference type="Rhea" id="RHEA:80727"/>
        <dbReference type="Rhea" id="RHEA-COMP:19536"/>
        <dbReference type="Rhea" id="RHEA-COMP:19537"/>
        <dbReference type="ChEBI" id="CHEBI:15378"/>
        <dbReference type="ChEBI" id="CHEBI:57783"/>
        <dbReference type="ChEBI" id="CHEBI:58349"/>
        <dbReference type="ChEBI" id="CHEBI:231623"/>
        <dbReference type="ChEBI" id="CHEBI:231637"/>
        <dbReference type="EC" id="1.3.1.94"/>
    </reaction>
    <physiologicalReaction direction="right-to-left" evidence="8 9">
        <dbReference type="Rhea" id="RHEA:80729"/>
    </physiologicalReaction>
</comment>
<dbReference type="AlphaFoldDB" id="A0AAV8X474"/>
<accession>A0AAV8X474</accession>
<dbReference type="GO" id="GO:0005789">
    <property type="term" value="C:endoplasmic reticulum membrane"/>
    <property type="evidence" value="ECO:0007669"/>
    <property type="project" value="UniProtKB-SubCell"/>
</dbReference>
<keyword evidence="5 9" id="KW-0472">Membrane</keyword>
<feature type="transmembrane region" description="Helical" evidence="9">
    <location>
        <begin position="249"/>
        <end position="273"/>
    </location>
</feature>
<dbReference type="EC" id="1.3.1.94" evidence="2 9"/>
<evidence type="ECO:0000256" key="6">
    <source>
        <dbReference type="ARBA" id="ARBA00046320"/>
    </source>
</evidence>
<dbReference type="GO" id="GO:0016095">
    <property type="term" value="P:polyprenol catabolic process"/>
    <property type="evidence" value="ECO:0007669"/>
    <property type="project" value="UniProtKB-UniRule"/>
</dbReference>
<evidence type="ECO:0000256" key="2">
    <source>
        <dbReference type="ARBA" id="ARBA00012522"/>
    </source>
</evidence>
<keyword evidence="3 9" id="KW-0812">Transmembrane</keyword>
<name>A0AAV8X474_9CUCU</name>
<evidence type="ECO:0000256" key="5">
    <source>
        <dbReference type="ARBA" id="ARBA00023136"/>
    </source>
</evidence>
<reference evidence="11" key="1">
    <citation type="journal article" date="2023" name="Insect Mol. Biol.">
        <title>Genome sequencing provides insights into the evolution of gene families encoding plant cell wall-degrading enzymes in longhorned beetles.</title>
        <authorList>
            <person name="Shin N.R."/>
            <person name="Okamura Y."/>
            <person name="Kirsch R."/>
            <person name="Pauchet Y."/>
        </authorList>
    </citation>
    <scope>NUCLEOTIDE SEQUENCE</scope>
    <source>
        <strain evidence="11">AMC_N1</strain>
    </source>
</reference>